<evidence type="ECO:0000256" key="2">
    <source>
        <dbReference type="SAM" id="Coils"/>
    </source>
</evidence>
<proteinExistence type="predicted"/>
<evidence type="ECO:0000256" key="3">
    <source>
        <dbReference type="SAM" id="Phobius"/>
    </source>
</evidence>
<dbReference type="Gene3D" id="6.10.140.890">
    <property type="match status" value="1"/>
</dbReference>
<feature type="transmembrane region" description="Helical" evidence="3">
    <location>
        <begin position="150"/>
        <end position="170"/>
    </location>
</feature>
<keyword evidence="3" id="KW-0472">Membrane</keyword>
<dbReference type="InterPro" id="IPR023298">
    <property type="entry name" value="ATPase_P-typ_TM_dom_sf"/>
</dbReference>
<gene>
    <name evidence="4" type="ORF">OIU77_029433</name>
</gene>
<dbReference type="Gene3D" id="1.20.1110.10">
    <property type="entry name" value="Calcium-transporting ATPase, transmembrane domain"/>
    <property type="match status" value="2"/>
</dbReference>
<dbReference type="EMBL" id="JAPFFI010000009">
    <property type="protein sequence ID" value="KAJ6380539.1"/>
    <property type="molecule type" value="Genomic_DNA"/>
</dbReference>
<reference evidence="4" key="2">
    <citation type="journal article" date="2023" name="Int. J. Mol. Sci.">
        <title>De Novo Assembly and Annotation of 11 Diverse Shrub Willow (Salix) Genomes Reveals Novel Gene Organization in Sex-Linked Regions.</title>
        <authorList>
            <person name="Hyden B."/>
            <person name="Feng K."/>
            <person name="Yates T.B."/>
            <person name="Jawdy S."/>
            <person name="Cereghino C."/>
            <person name="Smart L.B."/>
            <person name="Muchero W."/>
        </authorList>
    </citation>
    <scope>NUCLEOTIDE SEQUENCE</scope>
    <source>
        <tissue evidence="4">Shoot tip</tissue>
    </source>
</reference>
<evidence type="ECO:0000256" key="1">
    <source>
        <dbReference type="ARBA" id="ARBA00022842"/>
    </source>
</evidence>
<keyword evidence="3" id="KW-0812">Transmembrane</keyword>
<feature type="transmembrane region" description="Helical" evidence="3">
    <location>
        <begin position="51"/>
        <end position="73"/>
    </location>
</feature>
<dbReference type="SUPFAM" id="SSF81665">
    <property type="entry name" value="Calcium ATPase, transmembrane domain M"/>
    <property type="match status" value="1"/>
</dbReference>
<evidence type="ECO:0000313" key="5">
    <source>
        <dbReference type="Proteomes" id="UP001141253"/>
    </source>
</evidence>
<organism evidence="4 5">
    <name type="scientific">Salix suchowensis</name>
    <dbReference type="NCBI Taxonomy" id="1278906"/>
    <lineage>
        <taxon>Eukaryota</taxon>
        <taxon>Viridiplantae</taxon>
        <taxon>Streptophyta</taxon>
        <taxon>Embryophyta</taxon>
        <taxon>Tracheophyta</taxon>
        <taxon>Spermatophyta</taxon>
        <taxon>Magnoliopsida</taxon>
        <taxon>eudicotyledons</taxon>
        <taxon>Gunneridae</taxon>
        <taxon>Pentapetalae</taxon>
        <taxon>rosids</taxon>
        <taxon>fabids</taxon>
        <taxon>Malpighiales</taxon>
        <taxon>Salicaceae</taxon>
        <taxon>Saliceae</taxon>
        <taxon>Salix</taxon>
    </lineage>
</organism>
<feature type="coiled-coil region" evidence="2">
    <location>
        <begin position="241"/>
        <end position="268"/>
    </location>
</feature>
<feature type="transmembrane region" description="Helical" evidence="3">
    <location>
        <begin position="117"/>
        <end position="138"/>
    </location>
</feature>
<keyword evidence="1" id="KW-0460">Magnesium</keyword>
<accession>A0ABQ9B8L7</accession>
<protein>
    <submittedName>
        <fullName evidence="4">Uncharacterized protein</fullName>
    </submittedName>
</protein>
<dbReference type="PANTHER" id="PTHR42861">
    <property type="entry name" value="CALCIUM-TRANSPORTING ATPASE"/>
    <property type="match status" value="1"/>
</dbReference>
<evidence type="ECO:0000313" key="4">
    <source>
        <dbReference type="EMBL" id="KAJ6380539.1"/>
    </source>
</evidence>
<sequence length="277" mass="31163">MFLVEISRCFLKDATGAARSASDIVLTEPGLSVIISAVLTSRAIFQRMKNYTIYVVSITTRILLGFLLAALIWKFDFSAFMVLIIAILNDGTIMTISKDRVKPSPVHDSSKLKEIFATGEALTYYFSTKVAIVIAVYAKWGFARIQGIGWGWAGIIWIFRIITCIPLDILKFIARYALTGKAWDNLLENKVFKLNKIRFAISFIKLFAALTTKKDCGKGEREAQWATARRTLHGLQSPETMKNDKASCRELSELAEQAKRRAEVARQVLGLHPQYEN</sequence>
<keyword evidence="3" id="KW-1133">Transmembrane helix</keyword>
<name>A0ABQ9B8L7_9ROSI</name>
<keyword evidence="2" id="KW-0175">Coiled coil</keyword>
<reference evidence="4" key="1">
    <citation type="submission" date="2022-10" db="EMBL/GenBank/DDBJ databases">
        <authorList>
            <person name="Hyden B.L."/>
            <person name="Feng K."/>
            <person name="Yates T."/>
            <person name="Jawdy S."/>
            <person name="Smart L.B."/>
            <person name="Muchero W."/>
        </authorList>
    </citation>
    <scope>NUCLEOTIDE SEQUENCE</scope>
    <source>
        <tissue evidence="4">Shoot tip</tissue>
    </source>
</reference>
<comment type="caution">
    <text evidence="4">The sequence shown here is derived from an EMBL/GenBank/DDBJ whole genome shotgun (WGS) entry which is preliminary data.</text>
</comment>
<keyword evidence="5" id="KW-1185">Reference proteome</keyword>
<dbReference type="Proteomes" id="UP001141253">
    <property type="component" value="Chromosome 6"/>
</dbReference>